<protein>
    <submittedName>
        <fullName evidence="1">Uncharacterized protein</fullName>
    </submittedName>
</protein>
<dbReference type="EMBL" id="CM047940">
    <property type="protein sequence ID" value="KAI9903582.1"/>
    <property type="molecule type" value="Genomic_DNA"/>
</dbReference>
<reference evidence="1" key="1">
    <citation type="submission" date="2022-10" db="EMBL/GenBank/DDBJ databases">
        <title>Complete Genome of Trichothecium roseum strain YXFP-22015, a Plant Pathogen Isolated from Citrus.</title>
        <authorList>
            <person name="Wang Y."/>
            <person name="Zhu L."/>
        </authorList>
    </citation>
    <scope>NUCLEOTIDE SEQUENCE</scope>
    <source>
        <strain evidence="1">YXFP-22015</strain>
    </source>
</reference>
<name>A0ACC0VAW7_9HYPO</name>
<organism evidence="1 2">
    <name type="scientific">Trichothecium roseum</name>
    <dbReference type="NCBI Taxonomy" id="47278"/>
    <lineage>
        <taxon>Eukaryota</taxon>
        <taxon>Fungi</taxon>
        <taxon>Dikarya</taxon>
        <taxon>Ascomycota</taxon>
        <taxon>Pezizomycotina</taxon>
        <taxon>Sordariomycetes</taxon>
        <taxon>Hypocreomycetidae</taxon>
        <taxon>Hypocreales</taxon>
        <taxon>Hypocreales incertae sedis</taxon>
        <taxon>Trichothecium</taxon>
    </lineage>
</organism>
<proteinExistence type="predicted"/>
<comment type="caution">
    <text evidence="1">The sequence shown here is derived from an EMBL/GenBank/DDBJ whole genome shotgun (WGS) entry which is preliminary data.</text>
</comment>
<dbReference type="Proteomes" id="UP001163324">
    <property type="component" value="Chromosome 1"/>
</dbReference>
<evidence type="ECO:0000313" key="1">
    <source>
        <dbReference type="EMBL" id="KAI9903582.1"/>
    </source>
</evidence>
<sequence>MASFMSNFFPGGKDKEPGESSPRPATPIDIKNNNSFVNPTSTPQGSPSKKTQPPGAYDLPSQFDNAMSLNPNSSAIEAPLRLTRPQSVITPLSPIRTNVQPLDETSANVDDSVVHKGTSPGGPLKKHGQENLPPTTRTGTTDSPIQHNHAAVTRQQLYEPRERTHGPAKKFNTLRGLTPEEKEILNKPQVKRLVNVTQLYFLDYYFDLLTYVGARQTRLAAFKADVPPPPETDEEAFNEMWSKYTGRERANLRKRRVRLRQGDFQILTQVGQGGYGQVFLAQKKDTREVCALKVMSKKLLFKLDEVRHVLTERDILTNAHSEWLVRLLYSFQDDKSIYLAMEYVPGGDFRTLLNNTGVLSNRHARFYIAEMFCCVNALHQLGYIHRDLKPENFLIDSTGHVKLTDFGLAAGVLSPAKIESMRVKLEKASETSVPFGKPMDQRTVAERRENYRNMRDNDVNYAKSIVGSPDYMAPEVLRGEEYDYTVDYWSLGCMLFEALTGFPPFAGASPDETWRNLKHWKEVLKRPVWEDPNYFLSNRTWNFITTCINSRSRRFSNFQDICNHQYFSEVDWETLRQTRAPFVPELDSETDAGYFDDFSSEADMAKYKEVHEKQQALETMADRDDSMSKSLFVGFTFRHRKPTGEDGESPRKKIPAEDTFGTML</sequence>
<accession>A0ACC0VAW7</accession>
<keyword evidence="2" id="KW-1185">Reference proteome</keyword>
<gene>
    <name evidence="1" type="ORF">N3K66_000111</name>
</gene>
<evidence type="ECO:0000313" key="2">
    <source>
        <dbReference type="Proteomes" id="UP001163324"/>
    </source>
</evidence>